<gene>
    <name evidence="2" type="ORF">H1R19_06225</name>
</gene>
<organism evidence="2 3">
    <name type="scientific">Gordonia jinghuaiqii</name>
    <dbReference type="NCBI Taxonomy" id="2758710"/>
    <lineage>
        <taxon>Bacteria</taxon>
        <taxon>Bacillati</taxon>
        <taxon>Actinomycetota</taxon>
        <taxon>Actinomycetes</taxon>
        <taxon>Mycobacteriales</taxon>
        <taxon>Gordoniaceae</taxon>
        <taxon>Gordonia</taxon>
    </lineage>
</organism>
<keyword evidence="3" id="KW-1185">Reference proteome</keyword>
<dbReference type="Pfam" id="PF02470">
    <property type="entry name" value="MlaD"/>
    <property type="match status" value="1"/>
</dbReference>
<evidence type="ECO:0000313" key="3">
    <source>
        <dbReference type="Proteomes" id="UP000515663"/>
    </source>
</evidence>
<dbReference type="EMBL" id="CP059491">
    <property type="protein sequence ID" value="QMT02730.1"/>
    <property type="molecule type" value="Genomic_DNA"/>
</dbReference>
<evidence type="ECO:0000313" key="2">
    <source>
        <dbReference type="EMBL" id="QMT02730.1"/>
    </source>
</evidence>
<dbReference type="AlphaFoldDB" id="A0A7D7RCB7"/>
<dbReference type="InterPro" id="IPR052336">
    <property type="entry name" value="MlaD_Phospholipid_Transporter"/>
</dbReference>
<name>A0A7D7RCB7_9ACTN</name>
<dbReference type="PANTHER" id="PTHR33371:SF16">
    <property type="entry name" value="MCE-FAMILY PROTEIN MCE3F"/>
    <property type="match status" value="1"/>
</dbReference>
<proteinExistence type="predicted"/>
<dbReference type="Proteomes" id="UP000515663">
    <property type="component" value="Chromosome"/>
</dbReference>
<dbReference type="KEGG" id="gji:H1R19_06225"/>
<feature type="domain" description="Mce/MlaD" evidence="1">
    <location>
        <begin position="38"/>
        <end position="109"/>
    </location>
</feature>
<sequence>MITKNRLSVLAMVILAVVSVAYIVQVGLHVGTPAHRNATVAVPDTNGILVGSRVLARGIEVGRVTDIRPTAAGAELDFEYDDSLSIPVDSTFRVDSLSALGEAYIAVLPHKSSGPYLSDGALVDSNNVESSTTFKELSERLTVALRQIGPQKVQRIFRELDTGLPEGGEVVADLNRAGSILAAELTQQRDAFVTLLATLQPLLIRSGPIPQQLRETSPLLDGFGHAVVEILVGARDVTVLGGPLFTGIRDGASPFLNELQAFLDTNSANLNTIGVNLLPAARAGAASLKSVDLGRLLNNFVAATHPEGAVTVHVPIGGR</sequence>
<dbReference type="GO" id="GO:0005576">
    <property type="term" value="C:extracellular region"/>
    <property type="evidence" value="ECO:0007669"/>
    <property type="project" value="TreeGrafter"/>
</dbReference>
<dbReference type="RefSeq" id="WP_219850928.1">
    <property type="nucleotide sequence ID" value="NZ_CP059491.1"/>
</dbReference>
<dbReference type="PANTHER" id="PTHR33371">
    <property type="entry name" value="INTERMEMBRANE PHOSPHOLIPID TRANSPORT SYSTEM BINDING PROTEIN MLAD-RELATED"/>
    <property type="match status" value="1"/>
</dbReference>
<accession>A0A7D7RCB7</accession>
<dbReference type="InterPro" id="IPR003399">
    <property type="entry name" value="Mce/MlaD"/>
</dbReference>
<reference evidence="3" key="1">
    <citation type="submission" date="2020-07" db="EMBL/GenBank/DDBJ databases">
        <title>novel species isolated from the respiratory tract of Marmot.</title>
        <authorList>
            <person name="Zhang G."/>
        </authorList>
    </citation>
    <scope>NUCLEOTIDE SEQUENCE [LARGE SCALE GENOMIC DNA]</scope>
    <source>
        <strain evidence="3">686</strain>
    </source>
</reference>
<protein>
    <submittedName>
        <fullName evidence="2">MCE family protein</fullName>
    </submittedName>
</protein>
<evidence type="ECO:0000259" key="1">
    <source>
        <dbReference type="Pfam" id="PF02470"/>
    </source>
</evidence>